<proteinExistence type="predicted"/>
<dbReference type="EMBL" id="RXMA01000001">
    <property type="protein sequence ID" value="RTR24691.1"/>
    <property type="molecule type" value="Genomic_DNA"/>
</dbReference>
<accession>A0A431VPK7</accession>
<evidence type="ECO:0000313" key="1">
    <source>
        <dbReference type="EMBL" id="RTR24691.1"/>
    </source>
</evidence>
<organism evidence="1 2">
    <name type="scientific">Azospirillum griseum</name>
    <dbReference type="NCBI Taxonomy" id="2496639"/>
    <lineage>
        <taxon>Bacteria</taxon>
        <taxon>Pseudomonadati</taxon>
        <taxon>Pseudomonadota</taxon>
        <taxon>Alphaproteobacteria</taxon>
        <taxon>Rhodospirillales</taxon>
        <taxon>Azospirillaceae</taxon>
        <taxon>Azospirillum</taxon>
    </lineage>
</organism>
<dbReference type="OrthoDB" id="8446920at2"/>
<reference evidence="1 2" key="1">
    <citation type="submission" date="2018-12" db="EMBL/GenBank/DDBJ databases">
        <authorList>
            <person name="Yang Y."/>
        </authorList>
    </citation>
    <scope>NUCLEOTIDE SEQUENCE [LARGE SCALE GENOMIC DNA]</scope>
    <source>
        <strain evidence="1 2">L-25-5w-1</strain>
    </source>
</reference>
<dbReference type="Proteomes" id="UP000277007">
    <property type="component" value="Unassembled WGS sequence"/>
</dbReference>
<evidence type="ECO:0000313" key="2">
    <source>
        <dbReference type="Proteomes" id="UP000277007"/>
    </source>
</evidence>
<keyword evidence="2" id="KW-1185">Reference proteome</keyword>
<dbReference type="AlphaFoldDB" id="A0A431VPK7"/>
<sequence>MVFRGESPLWWLRPLKPGFRHCLALLNDGRRWVVVDPLAPFTDVAVLDLPPGFDLPGWYRDQGLTVDTAPLRRGLTRPAPWGPFTCVEAVKRLLGLHAPFVVTPWQLHRHLTRAAHGV</sequence>
<protein>
    <submittedName>
        <fullName evidence="1">Uncharacterized protein</fullName>
    </submittedName>
</protein>
<name>A0A431VPK7_9PROT</name>
<gene>
    <name evidence="1" type="ORF">EJ903_02225</name>
</gene>
<comment type="caution">
    <text evidence="1">The sequence shown here is derived from an EMBL/GenBank/DDBJ whole genome shotgun (WGS) entry which is preliminary data.</text>
</comment>